<gene>
    <name evidence="4" type="primary">CSON009735</name>
</gene>
<feature type="transmembrane region" description="Helical" evidence="1">
    <location>
        <begin position="407"/>
        <end position="427"/>
    </location>
</feature>
<evidence type="ECO:0000313" key="3">
    <source>
        <dbReference type="EMBL" id="SSW98078.1"/>
    </source>
</evidence>
<keyword evidence="1" id="KW-0472">Membrane</keyword>
<feature type="transmembrane region" description="Helical" evidence="1">
    <location>
        <begin position="456"/>
        <end position="476"/>
    </location>
</feature>
<feature type="domain" description="Acyltransferase 3" evidence="2">
    <location>
        <begin position="230"/>
        <end position="614"/>
    </location>
</feature>
<evidence type="ECO:0000256" key="1">
    <source>
        <dbReference type="SAM" id="Phobius"/>
    </source>
</evidence>
<dbReference type="Pfam" id="PF01757">
    <property type="entry name" value="Acyl_transf_3"/>
    <property type="match status" value="1"/>
</dbReference>
<name>A0A336LJU7_CULSO</name>
<dbReference type="EMBL" id="UFQS01000038">
    <property type="protein sequence ID" value="SSW98078.1"/>
    <property type="molecule type" value="Genomic_DNA"/>
</dbReference>
<dbReference type="InterPro" id="IPR002656">
    <property type="entry name" value="Acyl_transf_3_dom"/>
</dbReference>
<feature type="transmembrane region" description="Helical" evidence="1">
    <location>
        <begin position="523"/>
        <end position="548"/>
    </location>
</feature>
<evidence type="ECO:0000259" key="2">
    <source>
        <dbReference type="Pfam" id="PF01757"/>
    </source>
</evidence>
<feature type="transmembrane region" description="Helical" evidence="1">
    <location>
        <begin position="560"/>
        <end position="579"/>
    </location>
</feature>
<feature type="transmembrane region" description="Helical" evidence="1">
    <location>
        <begin position="380"/>
        <end position="400"/>
    </location>
</feature>
<sequence length="664" mass="78571">MPLLHRTGDIDRCLYSTEDFNVNCVMFTIIKPDNTSKLWHQIEDYSNDYKKHYRHDFVHSAICLKECEEQLSNLSESERDDLFVEEFPWITGQKWYDDGTKFQNTTVYRELYGRKMNQCVNLWLKENYNLTGTSMIYFCNTNRDAEVVVYDHWHYMFLSLTFLILIVVFMASIWDASRNKNSTLTHYKTPIKDLSTGKNCLICFSLIRNWFRLTDIPKTKLAKDLRFTHAIRYISTFIFVLAHQLLAYTMTPSVNPEFVEQSYENPNTVSLHNNTTIQTFFLLSGFLLYININQIFKKNQFNLKFVGIAILYRYIRLTPVLIIFILFDASFLYDGGAGSGGYWKFWTEVEKTLCRRNWWANLLYINNYVNVDEICLVHTWYISADTQIFVISLVLFMFMWRYPKIRNILFGLTLFVSWVIQFVVNYVNGFDPMYMWTPETKRALYYNMPEAYKKDFAAAHMYLSNYLTGIGCGMLYTYIRKNDIDLTKFRWFKPLWYCNFLIGHITLVGGSYLFYNYYFEKSIWLSLVSVFMKNIWCFISIIFFLAGAKRFLNWHIFTPLGRLTYSIYISHLSLMRFMFGSGKTLIGFMLPMMFIETIGIFVIANIAAVILCLCVEFPLTALANILLKRQRAAPVNENEENSKNVEMIEIKEENEKFLSNQNDK</sequence>
<protein>
    <submittedName>
        <fullName evidence="4">CSON009735 protein</fullName>
    </submittedName>
</protein>
<dbReference type="VEuPathDB" id="VectorBase:CSON009735"/>
<dbReference type="AlphaFoldDB" id="A0A336LJU7"/>
<feature type="transmembrane region" description="Helical" evidence="1">
    <location>
        <begin position="153"/>
        <end position="174"/>
    </location>
</feature>
<proteinExistence type="predicted"/>
<reference evidence="4" key="2">
    <citation type="submission" date="2018-07" db="EMBL/GenBank/DDBJ databases">
        <authorList>
            <person name="Quirk P.G."/>
            <person name="Krulwich T.A."/>
        </authorList>
    </citation>
    <scope>NUCLEOTIDE SEQUENCE</scope>
</reference>
<feature type="transmembrane region" description="Helical" evidence="1">
    <location>
        <begin position="271"/>
        <end position="290"/>
    </location>
</feature>
<evidence type="ECO:0000313" key="4">
    <source>
        <dbReference type="EMBL" id="SSX18464.1"/>
    </source>
</evidence>
<dbReference type="GO" id="GO:0016747">
    <property type="term" value="F:acyltransferase activity, transferring groups other than amino-acyl groups"/>
    <property type="evidence" value="ECO:0007669"/>
    <property type="project" value="InterPro"/>
</dbReference>
<keyword evidence="1" id="KW-0812">Transmembrane</keyword>
<dbReference type="PANTHER" id="PTHR11161">
    <property type="entry name" value="O-ACYLTRANSFERASE"/>
    <property type="match status" value="1"/>
</dbReference>
<accession>A0A336LJU7</accession>
<dbReference type="InterPro" id="IPR052728">
    <property type="entry name" value="O2_lipid_transport_reg"/>
</dbReference>
<reference evidence="3" key="1">
    <citation type="submission" date="2018-04" db="EMBL/GenBank/DDBJ databases">
        <authorList>
            <person name="Go L.Y."/>
            <person name="Mitchell J.A."/>
        </authorList>
    </citation>
    <scope>NUCLEOTIDE SEQUENCE</scope>
    <source>
        <tissue evidence="3">Whole organism</tissue>
    </source>
</reference>
<feature type="transmembrane region" description="Helical" evidence="1">
    <location>
        <begin position="496"/>
        <end position="517"/>
    </location>
</feature>
<dbReference type="EMBL" id="UFQT01000038">
    <property type="protein sequence ID" value="SSX18464.1"/>
    <property type="molecule type" value="Genomic_DNA"/>
</dbReference>
<feature type="transmembrane region" description="Helical" evidence="1">
    <location>
        <begin position="599"/>
        <end position="627"/>
    </location>
</feature>
<dbReference type="PANTHER" id="PTHR11161:SF22">
    <property type="entry name" value="ACYLTRANSFERASE 3 DOMAIN-CONTAINING PROTEIN-RELATED"/>
    <property type="match status" value="1"/>
</dbReference>
<dbReference type="OMA" id="YIPFHTN"/>
<feature type="transmembrane region" description="Helical" evidence="1">
    <location>
        <begin position="230"/>
        <end position="251"/>
    </location>
</feature>
<keyword evidence="1" id="KW-1133">Transmembrane helix</keyword>
<organism evidence="4">
    <name type="scientific">Culicoides sonorensis</name>
    <name type="common">Biting midge</name>
    <dbReference type="NCBI Taxonomy" id="179676"/>
    <lineage>
        <taxon>Eukaryota</taxon>
        <taxon>Metazoa</taxon>
        <taxon>Ecdysozoa</taxon>
        <taxon>Arthropoda</taxon>
        <taxon>Hexapoda</taxon>
        <taxon>Insecta</taxon>
        <taxon>Pterygota</taxon>
        <taxon>Neoptera</taxon>
        <taxon>Endopterygota</taxon>
        <taxon>Diptera</taxon>
        <taxon>Nematocera</taxon>
        <taxon>Chironomoidea</taxon>
        <taxon>Ceratopogonidae</taxon>
        <taxon>Ceratopogoninae</taxon>
        <taxon>Culicoides</taxon>
        <taxon>Monoculicoides</taxon>
    </lineage>
</organism>
<feature type="transmembrane region" description="Helical" evidence="1">
    <location>
        <begin position="311"/>
        <end position="333"/>
    </location>
</feature>